<dbReference type="PIRSF" id="PIRSF001365">
    <property type="entry name" value="DHDPS"/>
    <property type="match status" value="1"/>
</dbReference>
<sequence length="302" mass="32595">MIMAPPKELSGILVAVITPWTDDQSQIDAQRLREHIDRLVAAGVHGIVPGGSTGEFTAMTQAERKQLIELCVEYAAGRISVVAGTGALTTRECTDLAKHAADTGADALMVVPPYYDALTYEQLQQLMSEISSASNLPIMYYNIPSATGMKLTTDQIAALAKSGVKYLKDTSGDAPALTELLFERHDEITAFNGWDTLTFYGLAAGAKGSVWGASNIIPQLSMQLWDAVAVKGDLKTGRELWSKIFPICKFLEAHQYHAGVKTGMELLGYKTGGLRTPYALLGDEPRREFAGLLTNAGLKIVT</sequence>
<dbReference type="EMBL" id="JAVRRG010000008">
    <property type="protein sequence ID" value="KAK5100046.1"/>
    <property type="molecule type" value="Genomic_DNA"/>
</dbReference>
<name>A0ABR0KLV0_9EURO</name>
<evidence type="ECO:0000256" key="1">
    <source>
        <dbReference type="ARBA" id="ARBA00023239"/>
    </source>
</evidence>
<dbReference type="Proteomes" id="UP001345013">
    <property type="component" value="Unassembled WGS sequence"/>
</dbReference>
<evidence type="ECO:0008006" key="6">
    <source>
        <dbReference type="Google" id="ProtNLM"/>
    </source>
</evidence>
<dbReference type="PANTHER" id="PTHR42849">
    <property type="entry name" value="N-ACETYLNEURAMINATE LYASE"/>
    <property type="match status" value="1"/>
</dbReference>
<gene>
    <name evidence="4" type="ORF">LTR24_001111</name>
</gene>
<dbReference type="SMART" id="SM01130">
    <property type="entry name" value="DHDPS"/>
    <property type="match status" value="1"/>
</dbReference>
<protein>
    <recommendedName>
        <fullName evidence="6">4-hydroxy-tetrahydrodipicolinate synthase</fullName>
    </recommendedName>
</protein>
<keyword evidence="2" id="KW-0704">Schiff base</keyword>
<comment type="similarity">
    <text evidence="3">Belongs to the DapA family.</text>
</comment>
<comment type="caution">
    <text evidence="4">The sequence shown here is derived from an EMBL/GenBank/DDBJ whole genome shotgun (WGS) entry which is preliminary data.</text>
</comment>
<reference evidence="4 5" key="1">
    <citation type="submission" date="2023-08" db="EMBL/GenBank/DDBJ databases">
        <title>Black Yeasts Isolated from many extreme environments.</title>
        <authorList>
            <person name="Coleine C."/>
            <person name="Stajich J.E."/>
            <person name="Selbmann L."/>
        </authorList>
    </citation>
    <scope>NUCLEOTIDE SEQUENCE [LARGE SCALE GENOMIC DNA]</scope>
    <source>
        <strain evidence="4 5">CCFEE 5885</strain>
    </source>
</reference>
<keyword evidence="1 3" id="KW-0456">Lyase</keyword>
<evidence type="ECO:0000256" key="3">
    <source>
        <dbReference type="PIRNR" id="PIRNR001365"/>
    </source>
</evidence>
<dbReference type="Gene3D" id="3.20.20.70">
    <property type="entry name" value="Aldolase class I"/>
    <property type="match status" value="1"/>
</dbReference>
<dbReference type="PANTHER" id="PTHR42849:SF1">
    <property type="entry name" value="N-ACETYLNEURAMINATE LYASE"/>
    <property type="match status" value="1"/>
</dbReference>
<dbReference type="PRINTS" id="PR00146">
    <property type="entry name" value="DHPICSNTHASE"/>
</dbReference>
<keyword evidence="5" id="KW-1185">Reference proteome</keyword>
<evidence type="ECO:0000313" key="4">
    <source>
        <dbReference type="EMBL" id="KAK5100046.1"/>
    </source>
</evidence>
<proteinExistence type="inferred from homology"/>
<accession>A0ABR0KLV0</accession>
<dbReference type="Pfam" id="PF00701">
    <property type="entry name" value="DHDPS"/>
    <property type="match status" value="1"/>
</dbReference>
<evidence type="ECO:0000256" key="2">
    <source>
        <dbReference type="ARBA" id="ARBA00023270"/>
    </source>
</evidence>
<dbReference type="InterPro" id="IPR002220">
    <property type="entry name" value="DapA-like"/>
</dbReference>
<dbReference type="SUPFAM" id="SSF51569">
    <property type="entry name" value="Aldolase"/>
    <property type="match status" value="1"/>
</dbReference>
<evidence type="ECO:0000313" key="5">
    <source>
        <dbReference type="Proteomes" id="UP001345013"/>
    </source>
</evidence>
<dbReference type="InterPro" id="IPR020624">
    <property type="entry name" value="Schiff_base-form_aldolases_CS"/>
</dbReference>
<organism evidence="4 5">
    <name type="scientific">Lithohypha guttulata</name>
    <dbReference type="NCBI Taxonomy" id="1690604"/>
    <lineage>
        <taxon>Eukaryota</taxon>
        <taxon>Fungi</taxon>
        <taxon>Dikarya</taxon>
        <taxon>Ascomycota</taxon>
        <taxon>Pezizomycotina</taxon>
        <taxon>Eurotiomycetes</taxon>
        <taxon>Chaetothyriomycetidae</taxon>
        <taxon>Chaetothyriales</taxon>
        <taxon>Trichomeriaceae</taxon>
        <taxon>Lithohypha</taxon>
    </lineage>
</organism>
<dbReference type="PROSITE" id="PS00665">
    <property type="entry name" value="DHDPS_1"/>
    <property type="match status" value="1"/>
</dbReference>
<dbReference type="InterPro" id="IPR013785">
    <property type="entry name" value="Aldolase_TIM"/>
</dbReference>
<dbReference type="CDD" id="cd00408">
    <property type="entry name" value="DHDPS-like"/>
    <property type="match status" value="1"/>
</dbReference>